<accession>A0ABY9RRR6</accession>
<evidence type="ECO:0000313" key="4">
    <source>
        <dbReference type="Proteomes" id="UP001250858"/>
    </source>
</evidence>
<name>A0ABY9RRR6_9ACTN</name>
<organism evidence="3 4">
    <name type="scientific">Streptomyces roseicoloratus</name>
    <dbReference type="NCBI Taxonomy" id="2508722"/>
    <lineage>
        <taxon>Bacteria</taxon>
        <taxon>Bacillati</taxon>
        <taxon>Actinomycetota</taxon>
        <taxon>Actinomycetes</taxon>
        <taxon>Kitasatosporales</taxon>
        <taxon>Streptomycetaceae</taxon>
        <taxon>Streptomyces</taxon>
    </lineage>
</organism>
<feature type="transmembrane region" description="Helical" evidence="2">
    <location>
        <begin position="69"/>
        <end position="88"/>
    </location>
</feature>
<proteinExistence type="predicted"/>
<evidence type="ECO:0008006" key="5">
    <source>
        <dbReference type="Google" id="ProtNLM"/>
    </source>
</evidence>
<reference evidence="3 4" key="1">
    <citation type="submission" date="2023-09" db="EMBL/GenBank/DDBJ databases">
        <title>Complete genome of Streptomyces roseicoloratus T14.</title>
        <authorList>
            <person name="Bashizi T."/>
            <person name="Kim M.-J."/>
            <person name="Lee G."/>
            <person name="Tagele S.B."/>
            <person name="Shin J.-H."/>
        </authorList>
    </citation>
    <scope>NUCLEOTIDE SEQUENCE [LARGE SCALE GENOMIC DNA]</scope>
    <source>
        <strain evidence="3 4">T14</strain>
    </source>
</reference>
<feature type="transmembrane region" description="Helical" evidence="2">
    <location>
        <begin position="33"/>
        <end position="62"/>
    </location>
</feature>
<evidence type="ECO:0000313" key="3">
    <source>
        <dbReference type="EMBL" id="WMX43635.1"/>
    </source>
</evidence>
<feature type="transmembrane region" description="Helical" evidence="2">
    <location>
        <begin position="7"/>
        <end position="27"/>
    </location>
</feature>
<feature type="transmembrane region" description="Helical" evidence="2">
    <location>
        <begin position="108"/>
        <end position="125"/>
    </location>
</feature>
<keyword evidence="2" id="KW-0812">Transmembrane</keyword>
<keyword evidence="4" id="KW-1185">Reference proteome</keyword>
<gene>
    <name evidence="3" type="ORF">RGF97_00380</name>
</gene>
<dbReference type="Proteomes" id="UP001250858">
    <property type="component" value="Chromosome"/>
</dbReference>
<keyword evidence="2" id="KW-1133">Transmembrane helix</keyword>
<dbReference type="RefSeq" id="WP_309547574.1">
    <property type="nucleotide sequence ID" value="NZ_CP133762.1"/>
</dbReference>
<keyword evidence="2" id="KW-0472">Membrane</keyword>
<sequence>MSTANVLRYGVGALGLGLIGLGAWLVAVEPDSAGVLVWLAGALVLHDGILAPLVLVVGLLLVGRRGRSLLRGTLIIAGSVVLVALPLLVRPGEPPNPSALPLSYGRNLAIVLGAVAVVAATLHLVRRRRATGPRRRAPETTGRSRPGTAEATGRSRPGSAEATGRTRPAAAEGTTGPRRRTGEATQRPQRRTPEATGEDD</sequence>
<feature type="region of interest" description="Disordered" evidence="1">
    <location>
        <begin position="128"/>
        <end position="200"/>
    </location>
</feature>
<protein>
    <recommendedName>
        <fullName evidence="5">Integral membrane protein</fullName>
    </recommendedName>
</protein>
<evidence type="ECO:0000256" key="2">
    <source>
        <dbReference type="SAM" id="Phobius"/>
    </source>
</evidence>
<evidence type="ECO:0000256" key="1">
    <source>
        <dbReference type="SAM" id="MobiDB-lite"/>
    </source>
</evidence>
<dbReference type="EMBL" id="CP133762">
    <property type="protein sequence ID" value="WMX43635.1"/>
    <property type="molecule type" value="Genomic_DNA"/>
</dbReference>